<dbReference type="EMBL" id="CP063458">
    <property type="protein sequence ID" value="QOV91202.1"/>
    <property type="molecule type" value="Genomic_DNA"/>
</dbReference>
<keyword evidence="1 2" id="KW-0238">DNA-binding</keyword>
<dbReference type="SUPFAM" id="SSF48498">
    <property type="entry name" value="Tetracyclin repressor-like, C-terminal domain"/>
    <property type="match status" value="1"/>
</dbReference>
<keyword evidence="5" id="KW-1185">Reference proteome</keyword>
<dbReference type="SUPFAM" id="SSF46689">
    <property type="entry name" value="Homeodomain-like"/>
    <property type="match status" value="1"/>
</dbReference>
<evidence type="ECO:0000256" key="1">
    <source>
        <dbReference type="ARBA" id="ARBA00023125"/>
    </source>
</evidence>
<reference evidence="4 5" key="1">
    <citation type="submission" date="2020-10" db="EMBL/GenBank/DDBJ databases">
        <title>Wide distribution of Phycisphaera-like planctomycetes from WD2101 soil group in peatlands and genome analysis of the first cultivated representative.</title>
        <authorList>
            <person name="Dedysh S.N."/>
            <person name="Beletsky A.V."/>
            <person name="Ivanova A."/>
            <person name="Kulichevskaya I.S."/>
            <person name="Suzina N.E."/>
            <person name="Philippov D.A."/>
            <person name="Rakitin A.L."/>
            <person name="Mardanov A.V."/>
            <person name="Ravin N.V."/>
        </authorList>
    </citation>
    <scope>NUCLEOTIDE SEQUENCE [LARGE SCALE GENOMIC DNA]</scope>
    <source>
        <strain evidence="4 5">M1803</strain>
    </source>
</reference>
<dbReference type="Pfam" id="PF00440">
    <property type="entry name" value="TetR_N"/>
    <property type="match status" value="1"/>
</dbReference>
<sequence length="220" mass="23933">MSTTATPPDISRQAQTCARLLEAAAQEFADHGFHHATVREICRKADANVAAVNYHFGDKCGLYSATLKHWIVVSLEKFPPLMGVPADAPAADRLRGFVLGSLSRMLDTGSAGWHGQLMAREMVEPTEAFDELVQETLRPMSELLHGIVRDIAGGDVNEQVVRSCAMSVIGQCCFYKHSREVVTRLFGDAVYGADFLQTTADHITRFSIAGIHAATASKKS</sequence>
<dbReference type="InterPro" id="IPR015292">
    <property type="entry name" value="Tscrpt_reg_YbiH_C"/>
</dbReference>
<dbReference type="KEGG" id="hbs:IPV69_07530"/>
<dbReference type="AlphaFoldDB" id="A0A7M2X183"/>
<protein>
    <submittedName>
        <fullName evidence="4">CerR family C-terminal domain-containing protein</fullName>
    </submittedName>
</protein>
<dbReference type="InterPro" id="IPR050109">
    <property type="entry name" value="HTH-type_TetR-like_transc_reg"/>
</dbReference>
<dbReference type="GO" id="GO:0003700">
    <property type="term" value="F:DNA-binding transcription factor activity"/>
    <property type="evidence" value="ECO:0007669"/>
    <property type="project" value="TreeGrafter"/>
</dbReference>
<dbReference type="InterPro" id="IPR023772">
    <property type="entry name" value="DNA-bd_HTH_TetR-type_CS"/>
</dbReference>
<gene>
    <name evidence="4" type="ORF">IPV69_07530</name>
</gene>
<evidence type="ECO:0000313" key="4">
    <source>
        <dbReference type="EMBL" id="QOV91202.1"/>
    </source>
</evidence>
<dbReference type="RefSeq" id="WP_206294382.1">
    <property type="nucleotide sequence ID" value="NZ_CP063458.1"/>
</dbReference>
<dbReference type="InterPro" id="IPR009057">
    <property type="entry name" value="Homeodomain-like_sf"/>
</dbReference>
<dbReference type="PANTHER" id="PTHR30055">
    <property type="entry name" value="HTH-TYPE TRANSCRIPTIONAL REGULATOR RUTR"/>
    <property type="match status" value="1"/>
</dbReference>
<dbReference type="Gene3D" id="1.10.357.10">
    <property type="entry name" value="Tetracycline Repressor, domain 2"/>
    <property type="match status" value="1"/>
</dbReference>
<dbReference type="Proteomes" id="UP000593765">
    <property type="component" value="Chromosome"/>
</dbReference>
<evidence type="ECO:0000259" key="3">
    <source>
        <dbReference type="PROSITE" id="PS50977"/>
    </source>
</evidence>
<dbReference type="PANTHER" id="PTHR30055:SF226">
    <property type="entry name" value="HTH-TYPE TRANSCRIPTIONAL REGULATOR PKSA"/>
    <property type="match status" value="1"/>
</dbReference>
<dbReference type="PROSITE" id="PS01081">
    <property type="entry name" value="HTH_TETR_1"/>
    <property type="match status" value="1"/>
</dbReference>
<evidence type="ECO:0000313" key="5">
    <source>
        <dbReference type="Proteomes" id="UP000593765"/>
    </source>
</evidence>
<evidence type="ECO:0000256" key="2">
    <source>
        <dbReference type="PROSITE-ProRule" id="PRU00335"/>
    </source>
</evidence>
<accession>A0A7M2X183</accession>
<dbReference type="Gene3D" id="1.10.10.60">
    <property type="entry name" value="Homeodomain-like"/>
    <property type="match status" value="1"/>
</dbReference>
<dbReference type="InterPro" id="IPR036271">
    <property type="entry name" value="Tet_transcr_reg_TetR-rel_C_sf"/>
</dbReference>
<name>A0A7M2X183_9BACT</name>
<dbReference type="InterPro" id="IPR001647">
    <property type="entry name" value="HTH_TetR"/>
</dbReference>
<dbReference type="PROSITE" id="PS50977">
    <property type="entry name" value="HTH_TETR_2"/>
    <property type="match status" value="1"/>
</dbReference>
<organism evidence="4 5">
    <name type="scientific">Humisphaera borealis</name>
    <dbReference type="NCBI Taxonomy" id="2807512"/>
    <lineage>
        <taxon>Bacteria</taxon>
        <taxon>Pseudomonadati</taxon>
        <taxon>Planctomycetota</taxon>
        <taxon>Phycisphaerae</taxon>
        <taxon>Tepidisphaerales</taxon>
        <taxon>Tepidisphaeraceae</taxon>
        <taxon>Humisphaera</taxon>
    </lineage>
</organism>
<dbReference type="GO" id="GO:0000976">
    <property type="term" value="F:transcription cis-regulatory region binding"/>
    <property type="evidence" value="ECO:0007669"/>
    <property type="project" value="TreeGrafter"/>
</dbReference>
<feature type="domain" description="HTH tetR-type" evidence="3">
    <location>
        <begin position="14"/>
        <end position="74"/>
    </location>
</feature>
<feature type="DNA-binding region" description="H-T-H motif" evidence="2">
    <location>
        <begin position="37"/>
        <end position="56"/>
    </location>
</feature>
<dbReference type="Pfam" id="PF09209">
    <property type="entry name" value="CecR_C"/>
    <property type="match status" value="1"/>
</dbReference>
<proteinExistence type="predicted"/>